<comment type="cofactor">
    <cofactor evidence="1 9">
        <name>Zn(2+)</name>
        <dbReference type="ChEBI" id="CHEBI:29105"/>
    </cofactor>
</comment>
<dbReference type="InterPro" id="IPR013149">
    <property type="entry name" value="ADH-like_C"/>
</dbReference>
<dbReference type="GO" id="GO:0003939">
    <property type="term" value="F:L-iditol 2-dehydrogenase (NAD+) activity"/>
    <property type="evidence" value="ECO:0007669"/>
    <property type="project" value="TreeGrafter"/>
</dbReference>
<evidence type="ECO:0000256" key="1">
    <source>
        <dbReference type="ARBA" id="ARBA00001947"/>
    </source>
</evidence>
<dbReference type="SMART" id="SM00829">
    <property type="entry name" value="PKS_ER"/>
    <property type="match status" value="1"/>
</dbReference>
<dbReference type="InterPro" id="IPR011032">
    <property type="entry name" value="GroES-like_sf"/>
</dbReference>
<evidence type="ECO:0000259" key="10">
    <source>
        <dbReference type="SMART" id="SM00829"/>
    </source>
</evidence>
<dbReference type="InterPro" id="IPR002328">
    <property type="entry name" value="ADH_Zn_CS"/>
</dbReference>
<evidence type="ECO:0000256" key="5">
    <source>
        <dbReference type="ARBA" id="ARBA00023002"/>
    </source>
</evidence>
<organism evidence="11">
    <name type="scientific">Belgica antarctica</name>
    <dbReference type="NCBI Taxonomy" id="315563"/>
    <lineage>
        <taxon>Eukaryota</taxon>
        <taxon>Metazoa</taxon>
        <taxon>Ecdysozoa</taxon>
        <taxon>Arthropoda</taxon>
        <taxon>Hexapoda</taxon>
        <taxon>Insecta</taxon>
        <taxon>Pterygota</taxon>
        <taxon>Neoptera</taxon>
        <taxon>Endopterygota</taxon>
        <taxon>Diptera</taxon>
        <taxon>Nematocera</taxon>
        <taxon>Chironomoidea</taxon>
        <taxon>Chironomidae</taxon>
        <taxon>Belgica</taxon>
    </lineage>
</organism>
<keyword evidence="3 9" id="KW-0479">Metal-binding</keyword>
<evidence type="ECO:0000256" key="9">
    <source>
        <dbReference type="RuleBase" id="RU361277"/>
    </source>
</evidence>
<evidence type="ECO:0000256" key="2">
    <source>
        <dbReference type="ARBA" id="ARBA00008072"/>
    </source>
</evidence>
<dbReference type="InterPro" id="IPR013154">
    <property type="entry name" value="ADH-like_N"/>
</dbReference>
<evidence type="ECO:0000256" key="3">
    <source>
        <dbReference type="ARBA" id="ARBA00022723"/>
    </source>
</evidence>
<protein>
    <recommendedName>
        <fullName evidence="7">Sorbitol dehydrogenase</fullName>
    </recommendedName>
    <alternativeName>
        <fullName evidence="8">Polyol dehydrogenase</fullName>
    </alternativeName>
</protein>
<keyword evidence="6" id="KW-0520">NAD</keyword>
<dbReference type="PROSITE" id="PS00059">
    <property type="entry name" value="ADH_ZINC"/>
    <property type="match status" value="1"/>
</dbReference>
<dbReference type="Gene3D" id="3.90.180.10">
    <property type="entry name" value="Medium-chain alcohol dehydrogenases, catalytic domain"/>
    <property type="match status" value="1"/>
</dbReference>
<dbReference type="Pfam" id="PF08240">
    <property type="entry name" value="ADH_N"/>
    <property type="match status" value="1"/>
</dbReference>
<dbReference type="PANTHER" id="PTHR43161:SF9">
    <property type="entry name" value="SORBITOL DEHYDROGENASE"/>
    <property type="match status" value="1"/>
</dbReference>
<keyword evidence="5" id="KW-0560">Oxidoreductase</keyword>
<gene>
    <name evidence="11" type="primary">sordh</name>
</gene>
<dbReference type="AlphaFoldDB" id="J9WRA8"/>
<keyword evidence="4 9" id="KW-0862">Zinc</keyword>
<evidence type="ECO:0000256" key="8">
    <source>
        <dbReference type="ARBA" id="ARBA00032485"/>
    </source>
</evidence>
<proteinExistence type="evidence at transcript level"/>
<dbReference type="GO" id="GO:0008270">
    <property type="term" value="F:zinc ion binding"/>
    <property type="evidence" value="ECO:0007669"/>
    <property type="project" value="InterPro"/>
</dbReference>
<reference evidence="11" key="1">
    <citation type="journal article" date="2012" name="J. Comp. Physiol. B">
        <title>Expression of genes involved in energy mobilization and osmoprotectant synthesis during thermal and dehydration stress in the Antarctic midge, Belgica antarctica.</title>
        <authorList>
            <person name="Teets N.M."/>
            <person name="Kawarasaki Y."/>
            <person name="Lee R.E."/>
            <person name="Denlinger D.L."/>
        </authorList>
    </citation>
    <scope>NUCLEOTIDE SEQUENCE</scope>
</reference>
<dbReference type="PANTHER" id="PTHR43161">
    <property type="entry name" value="SORBITOL DEHYDROGENASE"/>
    <property type="match status" value="1"/>
</dbReference>
<sequence length="362" mass="38867">MAPNENLTAVLYGIEDLRLENQSIPEINDDQVLLEIDCVGICGSDVHYLVHGRIGDFIVKKPMIIGHEASGIVAKLGKNVSTLKVGDRVAIEPGVSCRLCEFCKGGKYNLCPEMAFCATPPFDGNLRRFYAHAADFCFKLPDHVTMEEGALLEPLSVGVHACRRADVTLGDQLLILGAGPIGLVTLIIAKEMGATKVIVTDLIQGRLDVAKELGADYTLLITKEDSEETLVKKVHALLEGDAPNKTVDCSGAEATIRLGLMATKSGGVLVIVGCGSPEVKLPLIGALTREVDIRGVFRYANDYSAALAMVSSGKAAVKRLVTHHFDISETSDAFEASRNGTDGAIKVMIHCQPRNKNNLKPF</sequence>
<dbReference type="CDD" id="cd05285">
    <property type="entry name" value="sorbitol_DH"/>
    <property type="match status" value="1"/>
</dbReference>
<evidence type="ECO:0000256" key="7">
    <source>
        <dbReference type="ARBA" id="ARBA00026132"/>
    </source>
</evidence>
<dbReference type="FunFam" id="3.40.50.720:FF:000068">
    <property type="entry name" value="Sorbitol dehydrogenase"/>
    <property type="match status" value="1"/>
</dbReference>
<evidence type="ECO:0000256" key="6">
    <source>
        <dbReference type="ARBA" id="ARBA00023027"/>
    </source>
</evidence>
<evidence type="ECO:0000313" key="11">
    <source>
        <dbReference type="EMBL" id="AFS17318.1"/>
    </source>
</evidence>
<dbReference type="InterPro" id="IPR036291">
    <property type="entry name" value="NAD(P)-bd_dom_sf"/>
</dbReference>
<dbReference type="InterPro" id="IPR045306">
    <property type="entry name" value="SDH-like"/>
</dbReference>
<feature type="domain" description="Enoyl reductase (ER)" evidence="10">
    <location>
        <begin position="13"/>
        <end position="349"/>
    </location>
</feature>
<name>J9WRA8_9DIPT</name>
<dbReference type="SUPFAM" id="SSF50129">
    <property type="entry name" value="GroES-like"/>
    <property type="match status" value="1"/>
</dbReference>
<dbReference type="Pfam" id="PF00107">
    <property type="entry name" value="ADH_zinc_N"/>
    <property type="match status" value="1"/>
</dbReference>
<dbReference type="Gene3D" id="3.40.50.720">
    <property type="entry name" value="NAD(P)-binding Rossmann-like Domain"/>
    <property type="match status" value="1"/>
</dbReference>
<dbReference type="EMBL" id="JX462662">
    <property type="protein sequence ID" value="AFS17318.1"/>
    <property type="molecule type" value="mRNA"/>
</dbReference>
<dbReference type="GO" id="GO:0006062">
    <property type="term" value="P:sorbitol catabolic process"/>
    <property type="evidence" value="ECO:0007669"/>
    <property type="project" value="TreeGrafter"/>
</dbReference>
<dbReference type="SUPFAM" id="SSF51735">
    <property type="entry name" value="NAD(P)-binding Rossmann-fold domains"/>
    <property type="match status" value="1"/>
</dbReference>
<evidence type="ECO:0000256" key="4">
    <source>
        <dbReference type="ARBA" id="ARBA00022833"/>
    </source>
</evidence>
<comment type="similarity">
    <text evidence="2 9">Belongs to the zinc-containing alcohol dehydrogenase family.</text>
</comment>
<accession>J9WRA8</accession>
<dbReference type="InterPro" id="IPR020843">
    <property type="entry name" value="ER"/>
</dbReference>